<feature type="non-terminal residue" evidence="1">
    <location>
        <position position="41"/>
    </location>
</feature>
<protein>
    <submittedName>
        <fullName evidence="1">Uncharacterized protein</fullName>
    </submittedName>
</protein>
<comment type="caution">
    <text evidence="1">The sequence shown here is derived from an EMBL/GenBank/DDBJ whole genome shotgun (WGS) entry which is preliminary data.</text>
</comment>
<sequence>MRDVWIEGGAGVNGRTYGVSGSAAVMQEGAGGTSLWSPRQQ</sequence>
<proteinExistence type="predicted"/>
<evidence type="ECO:0000313" key="1">
    <source>
        <dbReference type="EMBL" id="KKL04662.1"/>
    </source>
</evidence>
<accession>A0A0F9ASR8</accession>
<name>A0A0F9ASR8_9ZZZZ</name>
<organism evidence="1">
    <name type="scientific">marine sediment metagenome</name>
    <dbReference type="NCBI Taxonomy" id="412755"/>
    <lineage>
        <taxon>unclassified sequences</taxon>
        <taxon>metagenomes</taxon>
        <taxon>ecological metagenomes</taxon>
    </lineage>
</organism>
<dbReference type="AlphaFoldDB" id="A0A0F9ASR8"/>
<dbReference type="EMBL" id="LAZR01044430">
    <property type="protein sequence ID" value="KKL04662.1"/>
    <property type="molecule type" value="Genomic_DNA"/>
</dbReference>
<reference evidence="1" key="1">
    <citation type="journal article" date="2015" name="Nature">
        <title>Complex archaea that bridge the gap between prokaryotes and eukaryotes.</title>
        <authorList>
            <person name="Spang A."/>
            <person name="Saw J.H."/>
            <person name="Jorgensen S.L."/>
            <person name="Zaremba-Niedzwiedzka K."/>
            <person name="Martijn J."/>
            <person name="Lind A.E."/>
            <person name="van Eijk R."/>
            <person name="Schleper C."/>
            <person name="Guy L."/>
            <person name="Ettema T.J."/>
        </authorList>
    </citation>
    <scope>NUCLEOTIDE SEQUENCE</scope>
</reference>
<gene>
    <name evidence="1" type="ORF">LCGC14_2613790</name>
</gene>